<keyword evidence="2" id="KW-1185">Reference proteome</keyword>
<evidence type="ECO:0000313" key="2">
    <source>
        <dbReference type="Proteomes" id="UP000075884"/>
    </source>
</evidence>
<proteinExistence type="predicted"/>
<dbReference type="Proteomes" id="UP000075884">
    <property type="component" value="Unassembled WGS sequence"/>
</dbReference>
<dbReference type="VEuPathDB" id="VectorBase:ADIR014314"/>
<evidence type="ECO:0000313" key="1">
    <source>
        <dbReference type="EnsemblMetazoa" id="ADIR014314-PB"/>
    </source>
</evidence>
<sequence length="53" mass="6292">MAVFKTLRLNTSVKPSVSRMSSNLMWFRDSLPEYMYFSRYLNGFSRTLNLTSF</sequence>
<protein>
    <submittedName>
        <fullName evidence="1">Uncharacterized protein</fullName>
    </submittedName>
</protein>
<name>A0A182NWQ0_9DIPT</name>
<reference evidence="1" key="2">
    <citation type="submission" date="2020-05" db="UniProtKB">
        <authorList>
            <consortium name="EnsemblMetazoa"/>
        </authorList>
    </citation>
    <scope>IDENTIFICATION</scope>
    <source>
        <strain evidence="1">WRAIR2</strain>
    </source>
</reference>
<organism evidence="1 2">
    <name type="scientific">Anopheles dirus</name>
    <dbReference type="NCBI Taxonomy" id="7168"/>
    <lineage>
        <taxon>Eukaryota</taxon>
        <taxon>Metazoa</taxon>
        <taxon>Ecdysozoa</taxon>
        <taxon>Arthropoda</taxon>
        <taxon>Hexapoda</taxon>
        <taxon>Insecta</taxon>
        <taxon>Pterygota</taxon>
        <taxon>Neoptera</taxon>
        <taxon>Endopterygota</taxon>
        <taxon>Diptera</taxon>
        <taxon>Nematocera</taxon>
        <taxon>Culicoidea</taxon>
        <taxon>Culicidae</taxon>
        <taxon>Anophelinae</taxon>
        <taxon>Anopheles</taxon>
    </lineage>
</organism>
<reference evidence="2" key="1">
    <citation type="submission" date="2013-03" db="EMBL/GenBank/DDBJ databases">
        <title>The Genome Sequence of Anopheles dirus WRAIR2.</title>
        <authorList>
            <consortium name="The Broad Institute Genomics Platform"/>
            <person name="Neafsey D.E."/>
            <person name="Walton C."/>
            <person name="Walker B."/>
            <person name="Young S.K."/>
            <person name="Zeng Q."/>
            <person name="Gargeya S."/>
            <person name="Fitzgerald M."/>
            <person name="Haas B."/>
            <person name="Abouelleil A."/>
            <person name="Allen A.W."/>
            <person name="Alvarado L."/>
            <person name="Arachchi H.M."/>
            <person name="Berlin A.M."/>
            <person name="Chapman S.B."/>
            <person name="Gainer-Dewar J."/>
            <person name="Goldberg J."/>
            <person name="Griggs A."/>
            <person name="Gujja S."/>
            <person name="Hansen M."/>
            <person name="Howarth C."/>
            <person name="Imamovic A."/>
            <person name="Ireland A."/>
            <person name="Larimer J."/>
            <person name="McCowan C."/>
            <person name="Murphy C."/>
            <person name="Pearson M."/>
            <person name="Poon T.W."/>
            <person name="Priest M."/>
            <person name="Roberts A."/>
            <person name="Saif S."/>
            <person name="Shea T."/>
            <person name="Sisk P."/>
            <person name="Sykes S."/>
            <person name="Wortman J."/>
            <person name="Nusbaum C."/>
            <person name="Birren B."/>
        </authorList>
    </citation>
    <scope>NUCLEOTIDE SEQUENCE [LARGE SCALE GENOMIC DNA]</scope>
    <source>
        <strain evidence="2">WRAIR2</strain>
    </source>
</reference>
<dbReference type="EnsemblMetazoa" id="ADIR014314-RB">
    <property type="protein sequence ID" value="ADIR014314-PB"/>
    <property type="gene ID" value="ADIR014314"/>
</dbReference>
<accession>A0A182NWQ0</accession>
<dbReference type="AlphaFoldDB" id="A0A182NWQ0"/>